<evidence type="ECO:0000313" key="5">
    <source>
        <dbReference type="EMBL" id="LAC21964.1"/>
    </source>
</evidence>
<dbReference type="Gene3D" id="3.90.1140.10">
    <property type="entry name" value="Cyclic phosphodiesterase"/>
    <property type="match status" value="2"/>
</dbReference>
<dbReference type="SMART" id="SM00322">
    <property type="entry name" value="KH"/>
    <property type="match status" value="1"/>
</dbReference>
<accession>A0A2P2I2Y0</accession>
<organism evidence="4">
    <name type="scientific">Hirondellea gigas</name>
    <dbReference type="NCBI Taxonomy" id="1518452"/>
    <lineage>
        <taxon>Eukaryota</taxon>
        <taxon>Metazoa</taxon>
        <taxon>Ecdysozoa</taxon>
        <taxon>Arthropoda</taxon>
        <taxon>Crustacea</taxon>
        <taxon>Multicrustacea</taxon>
        <taxon>Malacostraca</taxon>
        <taxon>Eumalacostraca</taxon>
        <taxon>Peracarida</taxon>
        <taxon>Amphipoda</taxon>
        <taxon>Amphilochidea</taxon>
        <taxon>Lysianassida</taxon>
        <taxon>Lysianassidira</taxon>
        <taxon>Lysianassoidea</taxon>
        <taxon>Lysianassidae</taxon>
        <taxon>Hirondellea</taxon>
    </lineage>
</organism>
<reference evidence="5" key="1">
    <citation type="submission" date="2017-11" db="EMBL/GenBank/DDBJ databases">
        <title>The sensing device of the deep-sea amphipod.</title>
        <authorList>
            <person name="Kobayashi H."/>
            <person name="Nagahama T."/>
            <person name="Arai W."/>
            <person name="Sasagawa Y."/>
            <person name="Umeda M."/>
            <person name="Hayashi T."/>
            <person name="Nikaido I."/>
            <person name="Watanabe H."/>
            <person name="Oguri K."/>
            <person name="Kitazato H."/>
            <person name="Fujioka K."/>
            <person name="Kido Y."/>
            <person name="Takami H."/>
        </authorList>
    </citation>
    <scope>NUCLEOTIDE SEQUENCE</scope>
    <source>
        <tissue evidence="5">Whole body</tissue>
    </source>
</reference>
<dbReference type="Pfam" id="PF10469">
    <property type="entry name" value="AKAP7_NLS"/>
    <property type="match status" value="2"/>
</dbReference>
<sequence length="440" mass="48717">MSAPEGGFDVLKPPTYWVGNRCYRVLTHQVENSNYGYTEKDDYSDEDVYNDEAEGEGGDYDFLVEQIKHGPSNGKFRTSWYVSSVYYPFIIGSKGATRKRLEQESGCSIVIPPRGTNGDIVVIGNSVRKVRTGRLKVVLLIEQSHRKIAPTHFISIPTNQPHIQDNFTKFKARVLGVCGNDRGVTEQLFQEVGRLHLTVAVLAAVDDVDRKAAVEALKKSVQESASLHGGYFRLRLRGLHYFNDDPSEVAVLYAGLKHDHGKEVSNEQCKLEAEGDAHEGLGGASETVDRPFTGKGGASKTEGGPSAEIGGPPQTENCGEEKLDSSPDSFQNFADFIMNSMIKSGVVNPQHDKVKLHVTLLNTSFLLRNRDEDQAEYDNSRTPAYKRGPKVTFDARAILQNFSDYDFGVLEVREVQLSVMHTRDSNTGYYTATTTVPLTP</sequence>
<evidence type="ECO:0000259" key="3">
    <source>
        <dbReference type="SMART" id="SM00322"/>
    </source>
</evidence>
<dbReference type="PANTHER" id="PTHR13360">
    <property type="entry name" value="ACTIVATING SIGNAL COINTEGRATOR 1 COMPLEX SUBUNIT 1"/>
    <property type="match status" value="1"/>
</dbReference>
<dbReference type="InterPro" id="IPR004087">
    <property type="entry name" value="KH_dom"/>
</dbReference>
<dbReference type="GO" id="GO:0005634">
    <property type="term" value="C:nucleus"/>
    <property type="evidence" value="ECO:0007669"/>
    <property type="project" value="TreeGrafter"/>
</dbReference>
<proteinExistence type="evidence at transcript level"/>
<dbReference type="EMBL" id="IACT01002697">
    <property type="protein sequence ID" value="LAC21964.1"/>
    <property type="molecule type" value="mRNA"/>
</dbReference>
<dbReference type="GO" id="GO:0006307">
    <property type="term" value="P:DNA alkylation repair"/>
    <property type="evidence" value="ECO:0007669"/>
    <property type="project" value="InterPro"/>
</dbReference>
<name>A0A2P2I2Y0_9CRUS</name>
<feature type="domain" description="K Homology" evidence="3">
    <location>
        <begin position="74"/>
        <end position="142"/>
    </location>
</feature>
<dbReference type="InterPro" id="IPR004088">
    <property type="entry name" value="KH_dom_type_1"/>
</dbReference>
<dbReference type="PIRSF" id="PIRSF027019">
    <property type="entry name" value="Euk_LigT"/>
    <property type="match status" value="1"/>
</dbReference>
<protein>
    <submittedName>
        <fullName evidence="4 5">Activating signal cointegrator 1 complex subunit 1-like</fullName>
    </submittedName>
</protein>
<dbReference type="SUPFAM" id="SSF54791">
    <property type="entry name" value="Eukaryotic type KH-domain (KH-domain type I)"/>
    <property type="match status" value="1"/>
</dbReference>
<dbReference type="InterPro" id="IPR009210">
    <property type="entry name" value="ASCC1"/>
</dbReference>
<dbReference type="EMBL" id="IACF01002751">
    <property type="protein sequence ID" value="LAB68393.1"/>
    <property type="molecule type" value="mRNA"/>
</dbReference>
<keyword evidence="1" id="KW-0694">RNA-binding</keyword>
<evidence type="ECO:0000256" key="2">
    <source>
        <dbReference type="SAM" id="MobiDB-lite"/>
    </source>
</evidence>
<evidence type="ECO:0000256" key="1">
    <source>
        <dbReference type="PROSITE-ProRule" id="PRU00117"/>
    </source>
</evidence>
<dbReference type="PANTHER" id="PTHR13360:SF1">
    <property type="entry name" value="ACTIVATING SIGNAL COINTEGRATOR 1 COMPLEX SUBUNIT 1"/>
    <property type="match status" value="1"/>
</dbReference>
<dbReference type="AlphaFoldDB" id="A0A2P2I2Y0"/>
<dbReference type="GO" id="GO:0006355">
    <property type="term" value="P:regulation of DNA-templated transcription"/>
    <property type="evidence" value="ECO:0007669"/>
    <property type="project" value="TreeGrafter"/>
</dbReference>
<dbReference type="InterPro" id="IPR036612">
    <property type="entry name" value="KH_dom_type_1_sf"/>
</dbReference>
<dbReference type="InterPro" id="IPR047538">
    <property type="entry name" value="KH-I_ASCC1"/>
</dbReference>
<evidence type="ECO:0000313" key="4">
    <source>
        <dbReference type="EMBL" id="LAB68393.1"/>
    </source>
</evidence>
<dbReference type="PROSITE" id="PS50084">
    <property type="entry name" value="KH_TYPE_1"/>
    <property type="match status" value="1"/>
</dbReference>
<dbReference type="CDD" id="cd22419">
    <property type="entry name" value="KH-I_ASCC1"/>
    <property type="match status" value="1"/>
</dbReference>
<dbReference type="Pfam" id="PF00013">
    <property type="entry name" value="KH_1"/>
    <property type="match status" value="1"/>
</dbReference>
<dbReference type="GO" id="GO:0003723">
    <property type="term" value="F:RNA binding"/>
    <property type="evidence" value="ECO:0007669"/>
    <property type="project" value="UniProtKB-UniRule"/>
</dbReference>
<dbReference type="InterPro" id="IPR019510">
    <property type="entry name" value="AKAP7-like_phosphoesterase"/>
</dbReference>
<dbReference type="Gene3D" id="3.30.1370.10">
    <property type="entry name" value="K Homology domain, type 1"/>
    <property type="match status" value="1"/>
</dbReference>
<feature type="region of interest" description="Disordered" evidence="2">
    <location>
        <begin position="276"/>
        <end position="326"/>
    </location>
</feature>
<reference evidence="4" key="2">
    <citation type="journal article" date="2018" name="Biosci. Biotechnol. Biochem.">
        <title>Polysaccharide hydrolase of the hadal zone amphipods Hirondellea gigas.</title>
        <authorList>
            <person name="Kobayashi H."/>
            <person name="Nagahama T."/>
            <person name="Arai W."/>
            <person name="Sasagawa Y."/>
            <person name="Umeda M."/>
            <person name="Hayashi T."/>
            <person name="Nikaido I."/>
            <person name="Watanabe H."/>
            <person name="Oguri K."/>
            <person name="Kitazato H."/>
            <person name="Fujioka K."/>
            <person name="Kido Y."/>
            <person name="Takami H."/>
        </authorList>
    </citation>
    <scope>NUCLEOTIDE SEQUENCE</scope>
    <source>
        <tissue evidence="4">Whole body</tissue>
    </source>
</reference>